<feature type="compositionally biased region" description="Low complexity" evidence="1">
    <location>
        <begin position="124"/>
        <end position="137"/>
    </location>
</feature>
<evidence type="ECO:0000313" key="2">
    <source>
        <dbReference type="EMBL" id="CAG7868620.1"/>
    </source>
</evidence>
<evidence type="ECO:0000313" key="3">
    <source>
        <dbReference type="Proteomes" id="UP000694005"/>
    </source>
</evidence>
<proteinExistence type="predicted"/>
<organism evidence="2 3">
    <name type="scientific">Brassica campestris</name>
    <name type="common">Field mustard</name>
    <dbReference type="NCBI Taxonomy" id="3711"/>
    <lineage>
        <taxon>Eukaryota</taxon>
        <taxon>Viridiplantae</taxon>
        <taxon>Streptophyta</taxon>
        <taxon>Embryophyta</taxon>
        <taxon>Tracheophyta</taxon>
        <taxon>Spermatophyta</taxon>
        <taxon>Magnoliopsida</taxon>
        <taxon>eudicotyledons</taxon>
        <taxon>Gunneridae</taxon>
        <taxon>Pentapetalae</taxon>
        <taxon>rosids</taxon>
        <taxon>malvids</taxon>
        <taxon>Brassicales</taxon>
        <taxon>Brassicaceae</taxon>
        <taxon>Brassiceae</taxon>
        <taxon>Brassica</taxon>
    </lineage>
</organism>
<evidence type="ECO:0000256" key="1">
    <source>
        <dbReference type="SAM" id="MobiDB-lite"/>
    </source>
</evidence>
<dbReference type="Gramene" id="A06p08600.2_BraZ1">
    <property type="protein sequence ID" value="A06p08600.2_BraZ1.CDS"/>
    <property type="gene ID" value="A06g08600.2_BraZ1"/>
</dbReference>
<sequence>FNYFLNILRKRRRAIILRQNNVKSESLSFAVRIRQIDRGEREGANTQREGDDPKTDNGRSFERKIQPIATSDVNTLPYHRRAHSEVQFRLPEDLDLSEPFGGFEDLGSEDDLSCSYMDIEKLGSGSDSAGPSAPRSDNPFPEAGDSRPRHRHRHSLSVDGGSSTLESIEAKKAMAPDKLAELWVPATRKTPPPAPKTPRLIVAAHARHTITSKTPRPYDFITWQDEPLFDSDSHNLQRRLRRSQRPLTPRYKSKQTLHDYEALPNEMNHSIHTNGRRNNRTTQFTLKKAGLDIESEAGNTKSHPPISSNSLTATEGEGRTPSPSTAIELRLKPRQLQSDMHIDQREP</sequence>
<dbReference type="EMBL" id="LS974622">
    <property type="protein sequence ID" value="CAG7868620.1"/>
    <property type="molecule type" value="Genomic_DNA"/>
</dbReference>
<name>A0A8D9G453_BRACM</name>
<dbReference type="AlphaFoldDB" id="A0A8D9G453"/>
<dbReference type="PANTHER" id="PTHR13690:SF103">
    <property type="entry name" value="BZIP TRANSCRIPTION FACTOR 18"/>
    <property type="match status" value="1"/>
</dbReference>
<dbReference type="Proteomes" id="UP000694005">
    <property type="component" value="Chromosome A06"/>
</dbReference>
<gene>
    <name evidence="2" type="ORF">BRAPAZ1V2_A06P08600.2</name>
</gene>
<feature type="region of interest" description="Disordered" evidence="1">
    <location>
        <begin position="120"/>
        <end position="164"/>
    </location>
</feature>
<feature type="region of interest" description="Disordered" evidence="1">
    <location>
        <begin position="38"/>
        <end position="60"/>
    </location>
</feature>
<dbReference type="PANTHER" id="PTHR13690">
    <property type="entry name" value="TRANSCRIPTION FACTOR POSF21-RELATED"/>
    <property type="match status" value="1"/>
</dbReference>
<protein>
    <submittedName>
        <fullName evidence="2">Uncharacterized protein</fullName>
    </submittedName>
</protein>
<feature type="compositionally biased region" description="Polar residues" evidence="1">
    <location>
        <begin position="297"/>
        <end position="313"/>
    </location>
</feature>
<feature type="non-terminal residue" evidence="2">
    <location>
        <position position="347"/>
    </location>
</feature>
<reference evidence="2 3" key="1">
    <citation type="submission" date="2021-07" db="EMBL/GenBank/DDBJ databases">
        <authorList>
            <consortium name="Genoscope - CEA"/>
            <person name="William W."/>
        </authorList>
    </citation>
    <scope>NUCLEOTIDE SEQUENCE [LARGE SCALE GENOMIC DNA]</scope>
</reference>
<feature type="region of interest" description="Disordered" evidence="1">
    <location>
        <begin position="295"/>
        <end position="347"/>
    </location>
</feature>
<accession>A0A8D9G453</accession>